<feature type="transmembrane region" description="Helical" evidence="9">
    <location>
        <begin position="12"/>
        <end position="29"/>
    </location>
</feature>
<evidence type="ECO:0000256" key="8">
    <source>
        <dbReference type="ARBA" id="ARBA00023136"/>
    </source>
</evidence>
<comment type="similarity">
    <text evidence="2 9">Belongs to the branched chain amino acid transporter family.</text>
</comment>
<feature type="transmembrane region" description="Helical" evidence="9">
    <location>
        <begin position="316"/>
        <end position="335"/>
    </location>
</feature>
<evidence type="ECO:0000256" key="2">
    <source>
        <dbReference type="ARBA" id="ARBA00008540"/>
    </source>
</evidence>
<keyword evidence="6 9" id="KW-0029">Amino-acid transport</keyword>
<dbReference type="Proteomes" id="UP000286482">
    <property type="component" value="Unassembled WGS sequence"/>
</dbReference>
<dbReference type="Pfam" id="PF05525">
    <property type="entry name" value="Branch_AA_trans"/>
    <property type="match status" value="1"/>
</dbReference>
<evidence type="ECO:0000256" key="9">
    <source>
        <dbReference type="RuleBase" id="RU362122"/>
    </source>
</evidence>
<reference evidence="10 11" key="1">
    <citation type="submission" date="2018-09" db="EMBL/GenBank/DDBJ databases">
        <authorList>
            <person name="Wang Z."/>
        </authorList>
    </citation>
    <scope>NUCLEOTIDE SEQUENCE [LARGE SCALE GENOMIC DNA]</scope>
    <source>
        <strain evidence="10 11">ALS 81</strain>
    </source>
</reference>
<dbReference type="EMBL" id="RAQO01000008">
    <property type="protein sequence ID" value="RKF15656.1"/>
    <property type="molecule type" value="Genomic_DNA"/>
</dbReference>
<keyword evidence="11" id="KW-1185">Reference proteome</keyword>
<feature type="transmembrane region" description="Helical" evidence="9">
    <location>
        <begin position="283"/>
        <end position="304"/>
    </location>
</feature>
<dbReference type="NCBIfam" id="TIGR00796">
    <property type="entry name" value="livcs"/>
    <property type="match status" value="1"/>
</dbReference>
<keyword evidence="5 9" id="KW-0812">Transmembrane</keyword>
<evidence type="ECO:0000256" key="6">
    <source>
        <dbReference type="ARBA" id="ARBA00022970"/>
    </source>
</evidence>
<comment type="subcellular location">
    <subcellularLocation>
        <location evidence="9">Cell inner membrane</location>
        <topology evidence="9">Multi-pass membrane protein</topology>
    </subcellularLocation>
    <subcellularLocation>
        <location evidence="1">Cell membrane</location>
        <topology evidence="1">Multi-pass membrane protein</topology>
    </subcellularLocation>
</comment>
<dbReference type="PANTHER" id="PTHR30588:SF0">
    <property type="entry name" value="BRANCHED-CHAIN AMINO ACID PERMEASE BRNQ"/>
    <property type="match status" value="1"/>
</dbReference>
<dbReference type="OrthoDB" id="9783920at2"/>
<dbReference type="InterPro" id="IPR004685">
    <property type="entry name" value="Brnchd-chn_aa_trnsp_Livcs"/>
</dbReference>
<feature type="transmembrane region" description="Helical" evidence="9">
    <location>
        <begin position="196"/>
        <end position="215"/>
    </location>
</feature>
<evidence type="ECO:0000256" key="1">
    <source>
        <dbReference type="ARBA" id="ARBA00004651"/>
    </source>
</evidence>
<evidence type="ECO:0000313" key="10">
    <source>
        <dbReference type="EMBL" id="RKF15656.1"/>
    </source>
</evidence>
<sequence length="442" mass="46569">MNKTLGPWNTISLGLMVFAFFLGAGNLIFPPLAGLLAGENLGLAILGFLLTAVGLPLLALLAIAKAGGGLTELTRLLPKPVGRAISLMIYFVLVPGFGIPRTCLVAYELGFAPFFDEPSQLILFVYSAFYFFAALALVLRRDGLLDSVGKVITPVLIICIGVLGYFVFVTPFSTQIPVASGDYAIAPITTGFLEGYNTMDALAALMFGVLMTDALREKGINDKKSIMRYLSIASVIAALGLSLFYVVLFNLGVTASGLAPGAQNGGEIIVPYVAHWFGTQGQFLLTAIVTLACFTTAVGGISAFSSYIEKNSRLAYKHVAIGAALVCAIVANVGLTQLLGFSIPILVGVYPIAMALIALNLASSYFKQPRQAFGLVVAVATIFGVLDGAKTAGLDMSMFRVLPGFDLGLAWALPTLIAFVIALLMPAKQTNEAPIGERVTES</sequence>
<gene>
    <name evidence="10" type="primary">brnQ</name>
    <name evidence="10" type="ORF">DBZ36_14825</name>
</gene>
<keyword evidence="7 9" id="KW-1133">Transmembrane helix</keyword>
<feature type="transmembrane region" description="Helical" evidence="9">
    <location>
        <begin position="341"/>
        <end position="360"/>
    </location>
</feature>
<comment type="function">
    <text evidence="9">Component of the transport system for branched-chain amino acids.</text>
</comment>
<organism evidence="10 11">
    <name type="scientific">Alginatibacterium sediminis</name>
    <dbReference type="NCBI Taxonomy" id="2164068"/>
    <lineage>
        <taxon>Bacteria</taxon>
        <taxon>Pseudomonadati</taxon>
        <taxon>Pseudomonadota</taxon>
        <taxon>Gammaproteobacteria</taxon>
        <taxon>Alteromonadales</taxon>
        <taxon>Alteromonadaceae</taxon>
        <taxon>Alginatibacterium</taxon>
    </lineage>
</organism>
<dbReference type="GO" id="GO:0015818">
    <property type="term" value="P:isoleucine transport"/>
    <property type="evidence" value="ECO:0007669"/>
    <property type="project" value="TreeGrafter"/>
</dbReference>
<feature type="transmembrane region" description="Helical" evidence="9">
    <location>
        <begin position="41"/>
        <end position="63"/>
    </location>
</feature>
<evidence type="ECO:0000256" key="3">
    <source>
        <dbReference type="ARBA" id="ARBA00022448"/>
    </source>
</evidence>
<dbReference type="PANTHER" id="PTHR30588">
    <property type="entry name" value="BRANCHED-CHAIN AMINO ACID TRANSPORT SYSTEM 2 CARRIER PROTEIN"/>
    <property type="match status" value="1"/>
</dbReference>
<name>A0A420E851_9ALTE</name>
<feature type="transmembrane region" description="Helical" evidence="9">
    <location>
        <begin position="151"/>
        <end position="176"/>
    </location>
</feature>
<dbReference type="GO" id="GO:0005886">
    <property type="term" value="C:plasma membrane"/>
    <property type="evidence" value="ECO:0007669"/>
    <property type="project" value="UniProtKB-SubCell"/>
</dbReference>
<feature type="transmembrane region" description="Helical" evidence="9">
    <location>
        <begin position="409"/>
        <end position="427"/>
    </location>
</feature>
<evidence type="ECO:0000256" key="5">
    <source>
        <dbReference type="ARBA" id="ARBA00022692"/>
    </source>
</evidence>
<dbReference type="AlphaFoldDB" id="A0A420E851"/>
<protein>
    <recommendedName>
        <fullName evidence="9">Branched-chain amino acid transport system carrier protein</fullName>
    </recommendedName>
</protein>
<dbReference type="GO" id="GO:0015188">
    <property type="term" value="F:L-isoleucine transmembrane transporter activity"/>
    <property type="evidence" value="ECO:0007669"/>
    <property type="project" value="TreeGrafter"/>
</dbReference>
<proteinExistence type="inferred from homology"/>
<accession>A0A420E851</accession>
<evidence type="ECO:0000256" key="7">
    <source>
        <dbReference type="ARBA" id="ARBA00022989"/>
    </source>
</evidence>
<dbReference type="GO" id="GO:0015820">
    <property type="term" value="P:L-leucine transport"/>
    <property type="evidence" value="ECO:0007669"/>
    <property type="project" value="TreeGrafter"/>
</dbReference>
<evidence type="ECO:0000256" key="4">
    <source>
        <dbReference type="ARBA" id="ARBA00022475"/>
    </source>
</evidence>
<comment type="caution">
    <text evidence="10">The sequence shown here is derived from an EMBL/GenBank/DDBJ whole genome shotgun (WGS) entry which is preliminary data.</text>
</comment>
<keyword evidence="4" id="KW-1003">Cell membrane</keyword>
<dbReference type="GO" id="GO:0005304">
    <property type="term" value="F:L-valine transmembrane transporter activity"/>
    <property type="evidence" value="ECO:0007669"/>
    <property type="project" value="TreeGrafter"/>
</dbReference>
<dbReference type="GO" id="GO:0015190">
    <property type="term" value="F:L-leucine transmembrane transporter activity"/>
    <property type="evidence" value="ECO:0007669"/>
    <property type="project" value="TreeGrafter"/>
</dbReference>
<feature type="transmembrane region" description="Helical" evidence="9">
    <location>
        <begin position="372"/>
        <end position="389"/>
    </location>
</feature>
<evidence type="ECO:0000313" key="11">
    <source>
        <dbReference type="Proteomes" id="UP000286482"/>
    </source>
</evidence>
<dbReference type="RefSeq" id="WP_120355742.1">
    <property type="nucleotide sequence ID" value="NZ_RAQO01000008.1"/>
</dbReference>
<keyword evidence="8 9" id="KW-0472">Membrane</keyword>
<feature type="transmembrane region" description="Helical" evidence="9">
    <location>
        <begin position="227"/>
        <end position="248"/>
    </location>
</feature>
<keyword evidence="3 9" id="KW-0813">Transport</keyword>
<feature type="transmembrane region" description="Helical" evidence="9">
    <location>
        <begin position="119"/>
        <end position="139"/>
    </location>
</feature>
<feature type="transmembrane region" description="Helical" evidence="9">
    <location>
        <begin position="84"/>
        <end position="107"/>
    </location>
</feature>